<feature type="compositionally biased region" description="Basic residues" evidence="12">
    <location>
        <begin position="309"/>
        <end position="323"/>
    </location>
</feature>
<keyword evidence="6 11" id="KW-0547">Nucleotide-binding</keyword>
<feature type="compositionally biased region" description="Basic residues" evidence="12">
    <location>
        <begin position="390"/>
        <end position="401"/>
    </location>
</feature>
<proteinExistence type="inferred from homology"/>
<dbReference type="InterPro" id="IPR027417">
    <property type="entry name" value="P-loop_NTPase"/>
</dbReference>
<dbReference type="EMBL" id="BMNE01000001">
    <property type="protein sequence ID" value="GGN69126.1"/>
    <property type="molecule type" value="Genomic_DNA"/>
</dbReference>
<feature type="region of interest" description="Disordered" evidence="12">
    <location>
        <begin position="218"/>
        <end position="413"/>
    </location>
</feature>
<comment type="subcellular location">
    <subcellularLocation>
        <location evidence="11">Cytoplasm</location>
    </subcellularLocation>
</comment>
<dbReference type="Gene3D" id="3.40.50.300">
    <property type="entry name" value="P-loop containing nucleotide triphosphate hydrolases"/>
    <property type="match status" value="1"/>
</dbReference>
<dbReference type="CDD" id="cd00464">
    <property type="entry name" value="SK"/>
    <property type="match status" value="1"/>
</dbReference>
<keyword evidence="11" id="KW-0479">Metal-binding</keyword>
<keyword evidence="8 11" id="KW-0067">ATP-binding</keyword>
<evidence type="ECO:0000256" key="8">
    <source>
        <dbReference type="ARBA" id="ARBA00022840"/>
    </source>
</evidence>
<gene>
    <name evidence="11" type="primary">aroK</name>
    <name evidence="13" type="ORF">GCM10011610_07160</name>
</gene>
<feature type="compositionally biased region" description="Low complexity" evidence="12">
    <location>
        <begin position="361"/>
        <end position="386"/>
    </location>
</feature>
<evidence type="ECO:0000256" key="2">
    <source>
        <dbReference type="ARBA" id="ARBA00006997"/>
    </source>
</evidence>
<dbReference type="InterPro" id="IPR000623">
    <property type="entry name" value="Shikimate_kinase/TSH1"/>
</dbReference>
<keyword evidence="11" id="KW-0963">Cytoplasm</keyword>
<dbReference type="InterPro" id="IPR031322">
    <property type="entry name" value="Shikimate/glucono_kinase"/>
</dbReference>
<feature type="binding site" evidence="11">
    <location>
        <position position="198"/>
    </location>
    <ligand>
        <name>ATP</name>
        <dbReference type="ChEBI" id="CHEBI:30616"/>
    </ligand>
</feature>
<dbReference type="PANTHER" id="PTHR21087">
    <property type="entry name" value="SHIKIMATE KINASE"/>
    <property type="match status" value="1"/>
</dbReference>
<evidence type="ECO:0000313" key="13">
    <source>
        <dbReference type="EMBL" id="GGN69126.1"/>
    </source>
</evidence>
<feature type="binding site" evidence="11">
    <location>
        <position position="162"/>
    </location>
    <ligand>
        <name>ATP</name>
        <dbReference type="ChEBI" id="CHEBI:30616"/>
    </ligand>
</feature>
<sequence length="413" mass="43488">MTRQGQEGAAEDNDAGPPSSVGTEGSAGDSSDAVDAAVDAEQVSTPRARVVLVGPPGSGKSTIGRKLARELGVELYDTDAGIEADTGRTIPEIFATDGEPEFRRIEEEVVRRAVLEHDGVVSLGGGSVLSAQTREVLRAATVVYLEISVGEGLRRTGSSNARPLLNGADPGAKYRELMRIRRPLYREVATVRVRTDGRSPGRVVRMILAKLGLESVRTDREAERTAGGTGSAASGSVTSRPGIGSNRSRARRRARARAAAARRANEQNTIERTGSATTRSGTDTASTGDAASTRSGTPQGEAAGARTTGTRRSRRTRSRRGGVRIRSAAATNRDADSRAATRAAGTEQSGAASPERPAGQRGTPATTGQRAGAGQTGEADRAATQADRTRRNRPRRRGGRRKNNDQKESEQRT</sequence>
<dbReference type="EC" id="2.7.1.71" evidence="3 11"/>
<reference evidence="14" key="1">
    <citation type="journal article" date="2019" name="Int. J. Syst. Evol. Microbiol.">
        <title>The Global Catalogue of Microorganisms (GCM) 10K type strain sequencing project: providing services to taxonomists for standard genome sequencing and annotation.</title>
        <authorList>
            <consortium name="The Broad Institute Genomics Platform"/>
            <consortium name="The Broad Institute Genome Sequencing Center for Infectious Disease"/>
            <person name="Wu L."/>
            <person name="Ma J."/>
        </authorList>
    </citation>
    <scope>NUCLEOTIDE SEQUENCE [LARGE SCALE GENOMIC DNA]</scope>
    <source>
        <strain evidence="14">CGMCC 4.7329</strain>
    </source>
</reference>
<comment type="caution">
    <text evidence="13">The sequence shown here is derived from an EMBL/GenBank/DDBJ whole genome shotgun (WGS) entry which is preliminary data.</text>
</comment>
<dbReference type="Pfam" id="PF01202">
    <property type="entry name" value="SKI"/>
    <property type="match status" value="1"/>
</dbReference>
<evidence type="ECO:0000256" key="3">
    <source>
        <dbReference type="ARBA" id="ARBA00012154"/>
    </source>
</evidence>
<feature type="binding site" evidence="11">
    <location>
        <position position="61"/>
    </location>
    <ligand>
        <name>Mg(2+)</name>
        <dbReference type="ChEBI" id="CHEBI:18420"/>
    </ligand>
</feature>
<protein>
    <recommendedName>
        <fullName evidence="3 11">Shikimate kinase</fullName>
        <shortName evidence="11">SK</shortName>
        <ecNumber evidence="3 11">2.7.1.71</ecNumber>
    </recommendedName>
</protein>
<keyword evidence="7 11" id="KW-0418">Kinase</keyword>
<comment type="catalytic activity">
    <reaction evidence="10 11">
        <text>shikimate + ATP = 3-phosphoshikimate + ADP + H(+)</text>
        <dbReference type="Rhea" id="RHEA:13121"/>
        <dbReference type="ChEBI" id="CHEBI:15378"/>
        <dbReference type="ChEBI" id="CHEBI:30616"/>
        <dbReference type="ChEBI" id="CHEBI:36208"/>
        <dbReference type="ChEBI" id="CHEBI:145989"/>
        <dbReference type="ChEBI" id="CHEBI:456216"/>
        <dbReference type="EC" id="2.7.1.71"/>
    </reaction>
</comment>
<comment type="pathway">
    <text evidence="1 11">Metabolic intermediate biosynthesis; chorismate biosynthesis; chorismate from D-erythrose 4-phosphate and phosphoenolpyruvate: step 5/7.</text>
</comment>
<evidence type="ECO:0000256" key="4">
    <source>
        <dbReference type="ARBA" id="ARBA00022605"/>
    </source>
</evidence>
<dbReference type="PANTHER" id="PTHR21087:SF16">
    <property type="entry name" value="SHIKIMATE KINASE 1, CHLOROPLASTIC"/>
    <property type="match status" value="1"/>
</dbReference>
<comment type="subunit">
    <text evidence="11">Monomer.</text>
</comment>
<feature type="binding site" evidence="11">
    <location>
        <position position="125"/>
    </location>
    <ligand>
        <name>substrate</name>
    </ligand>
</feature>
<evidence type="ECO:0000256" key="11">
    <source>
        <dbReference type="HAMAP-Rule" id="MF_00109"/>
    </source>
</evidence>
<evidence type="ECO:0000256" key="1">
    <source>
        <dbReference type="ARBA" id="ARBA00004842"/>
    </source>
</evidence>
<keyword evidence="11" id="KW-0460">Magnesium</keyword>
<evidence type="ECO:0000313" key="14">
    <source>
        <dbReference type="Proteomes" id="UP000658127"/>
    </source>
</evidence>
<comment type="function">
    <text evidence="11">Catalyzes the specific phosphorylation of the 3-hydroxyl group of shikimic acid using ATP as a cosubstrate.</text>
</comment>
<dbReference type="SUPFAM" id="SSF52540">
    <property type="entry name" value="P-loop containing nucleoside triphosphate hydrolases"/>
    <property type="match status" value="1"/>
</dbReference>
<name>A0ABQ2K4H3_9NOCA</name>
<feature type="binding site" evidence="11">
    <location>
        <position position="103"/>
    </location>
    <ligand>
        <name>substrate</name>
    </ligand>
</feature>
<feature type="binding site" evidence="11">
    <location>
        <position position="79"/>
    </location>
    <ligand>
        <name>substrate</name>
    </ligand>
</feature>
<evidence type="ECO:0000256" key="12">
    <source>
        <dbReference type="SAM" id="MobiDB-lite"/>
    </source>
</evidence>
<keyword evidence="5 11" id="KW-0808">Transferase</keyword>
<evidence type="ECO:0000256" key="10">
    <source>
        <dbReference type="ARBA" id="ARBA00048567"/>
    </source>
</evidence>
<evidence type="ECO:0000256" key="9">
    <source>
        <dbReference type="ARBA" id="ARBA00023141"/>
    </source>
</evidence>
<accession>A0ABQ2K4H3</accession>
<dbReference type="PROSITE" id="PS01128">
    <property type="entry name" value="SHIKIMATE_KINASE"/>
    <property type="match status" value="1"/>
</dbReference>
<comment type="similarity">
    <text evidence="2 11">Belongs to the shikimate kinase family.</text>
</comment>
<feature type="region of interest" description="Disordered" evidence="12">
    <location>
        <begin position="1"/>
        <end position="42"/>
    </location>
</feature>
<feature type="compositionally biased region" description="Polar residues" evidence="12">
    <location>
        <begin position="266"/>
        <end position="279"/>
    </location>
</feature>
<keyword evidence="14" id="KW-1185">Reference proteome</keyword>
<feature type="compositionally biased region" description="Low complexity" evidence="12">
    <location>
        <begin position="280"/>
        <end position="308"/>
    </location>
</feature>
<dbReference type="Proteomes" id="UP000658127">
    <property type="component" value="Unassembled WGS sequence"/>
</dbReference>
<feature type="compositionally biased region" description="Low complexity" evidence="12">
    <location>
        <begin position="26"/>
        <end position="40"/>
    </location>
</feature>
<dbReference type="HAMAP" id="MF_00109">
    <property type="entry name" value="Shikimate_kinase"/>
    <property type="match status" value="1"/>
</dbReference>
<feature type="binding site" evidence="11">
    <location>
        <position position="181"/>
    </location>
    <ligand>
        <name>substrate</name>
    </ligand>
</feature>
<feature type="binding site" evidence="11">
    <location>
        <begin position="57"/>
        <end position="62"/>
    </location>
    <ligand>
        <name>ATP</name>
        <dbReference type="ChEBI" id="CHEBI:30616"/>
    </ligand>
</feature>
<evidence type="ECO:0000256" key="6">
    <source>
        <dbReference type="ARBA" id="ARBA00022741"/>
    </source>
</evidence>
<evidence type="ECO:0000256" key="5">
    <source>
        <dbReference type="ARBA" id="ARBA00022679"/>
    </source>
</evidence>
<comment type="cofactor">
    <cofactor evidence="11">
        <name>Mg(2+)</name>
        <dbReference type="ChEBI" id="CHEBI:18420"/>
    </cofactor>
    <text evidence="11">Binds 1 Mg(2+) ion per subunit.</text>
</comment>
<keyword evidence="9 11" id="KW-0057">Aromatic amino acid biosynthesis</keyword>
<dbReference type="PRINTS" id="PR01100">
    <property type="entry name" value="SHIKIMTKNASE"/>
</dbReference>
<dbReference type="InterPro" id="IPR023000">
    <property type="entry name" value="Shikimate_kinase_CS"/>
</dbReference>
<keyword evidence="4 11" id="KW-0028">Amino-acid biosynthesis</keyword>
<evidence type="ECO:0000256" key="7">
    <source>
        <dbReference type="ARBA" id="ARBA00022777"/>
    </source>
</evidence>
<organism evidence="13 14">
    <name type="scientific">Nocardia rhizosphaerihabitans</name>
    <dbReference type="NCBI Taxonomy" id="1691570"/>
    <lineage>
        <taxon>Bacteria</taxon>
        <taxon>Bacillati</taxon>
        <taxon>Actinomycetota</taxon>
        <taxon>Actinomycetes</taxon>
        <taxon>Mycobacteriales</taxon>
        <taxon>Nocardiaceae</taxon>
        <taxon>Nocardia</taxon>
    </lineage>
</organism>
<feature type="compositionally biased region" description="Basic and acidic residues" evidence="12">
    <location>
        <begin position="402"/>
        <end position="413"/>
    </location>
</feature>